<name>A0ABS6W368_9FLAO</name>
<proteinExistence type="predicted"/>
<sequence length="74" mass="8533">MKTFNDILNIANNEENTLWAEGVALLNWADKNASKEDKEAFADWAEGDFENVEKIGNYSTTEFFENAPSWEELR</sequence>
<accession>A0ABS6W368</accession>
<evidence type="ECO:0000313" key="1">
    <source>
        <dbReference type="EMBL" id="MBW2962295.1"/>
    </source>
</evidence>
<reference evidence="1 2" key="1">
    <citation type="submission" date="2021-07" db="EMBL/GenBank/DDBJ databases">
        <title>Mesonia aestuariivivens sp. nov., isolated from a tidal flat.</title>
        <authorList>
            <person name="Kim Y.-O."/>
            <person name="Yoon J.-H."/>
        </authorList>
    </citation>
    <scope>NUCLEOTIDE SEQUENCE [LARGE SCALE GENOMIC DNA]</scope>
    <source>
        <strain evidence="1 2">JHPTF-M18</strain>
    </source>
</reference>
<comment type="caution">
    <text evidence="1">The sequence shown here is derived from an EMBL/GenBank/DDBJ whole genome shotgun (WGS) entry which is preliminary data.</text>
</comment>
<protein>
    <submittedName>
        <fullName evidence="1">Uncharacterized protein</fullName>
    </submittedName>
</protein>
<gene>
    <name evidence="1" type="ORF">KW502_10835</name>
</gene>
<evidence type="ECO:0000313" key="2">
    <source>
        <dbReference type="Proteomes" id="UP000719267"/>
    </source>
</evidence>
<organism evidence="1 2">
    <name type="scientific">Mesonia aestuariivivens</name>
    <dbReference type="NCBI Taxonomy" id="2796128"/>
    <lineage>
        <taxon>Bacteria</taxon>
        <taxon>Pseudomonadati</taxon>
        <taxon>Bacteroidota</taxon>
        <taxon>Flavobacteriia</taxon>
        <taxon>Flavobacteriales</taxon>
        <taxon>Flavobacteriaceae</taxon>
        <taxon>Mesonia</taxon>
    </lineage>
</organism>
<dbReference type="RefSeq" id="WP_219040580.1">
    <property type="nucleotide sequence ID" value="NZ_JAHWDF010000011.1"/>
</dbReference>
<dbReference type="Proteomes" id="UP000719267">
    <property type="component" value="Unassembled WGS sequence"/>
</dbReference>
<dbReference type="EMBL" id="JAHWDF010000011">
    <property type="protein sequence ID" value="MBW2962295.1"/>
    <property type="molecule type" value="Genomic_DNA"/>
</dbReference>
<keyword evidence="2" id="KW-1185">Reference proteome</keyword>